<feature type="transmembrane region" description="Helical" evidence="11">
    <location>
        <begin position="7"/>
        <end position="27"/>
    </location>
</feature>
<accession>A0A1G9T3L0</accession>
<evidence type="ECO:0000256" key="4">
    <source>
        <dbReference type="ARBA" id="ARBA00022553"/>
    </source>
</evidence>
<evidence type="ECO:0000313" key="13">
    <source>
        <dbReference type="EMBL" id="SDM42216.1"/>
    </source>
</evidence>
<sequence>MIRNKEFRLLLLWNCFAIVLITVILFIFDVNKISFVLVLGVLLLVDIVTYFYEKRRYREIAKLSEMISKVLNGDDGIDFTSCNEGELAILSSEISKMTSNLRDKSNKLLEDKVELANSIYDISHQLRTPLTSMNIVTDMLSSDDLIEEKRHEHVRELKSSLKRIDWLIESLLKISKIDAKTAKFEIKEIRMSDLIKKSLEDFRIVMELKDISLNYKEEDFSLNLDLDWSVEAIANLIKNCLEHTEAGGSLTIDTSDNAIYSQILVKDSGEGFVKKDIPYLFDRFYKGENASKNSIGIGLALARSVIVAQNGTIQASNIYNHETGEVLGACFDVRFYKSVV</sequence>
<dbReference type="OrthoDB" id="9806130at2"/>
<dbReference type="EMBL" id="FNHZ01000001">
    <property type="protein sequence ID" value="SDM42216.1"/>
    <property type="molecule type" value="Genomic_DNA"/>
</dbReference>
<evidence type="ECO:0000259" key="12">
    <source>
        <dbReference type="PROSITE" id="PS50109"/>
    </source>
</evidence>
<evidence type="ECO:0000256" key="3">
    <source>
        <dbReference type="ARBA" id="ARBA00012438"/>
    </source>
</evidence>
<proteinExistence type="predicted"/>
<evidence type="ECO:0000256" key="11">
    <source>
        <dbReference type="SAM" id="Phobius"/>
    </source>
</evidence>
<dbReference type="InterPro" id="IPR036890">
    <property type="entry name" value="HATPase_C_sf"/>
</dbReference>
<keyword evidence="8 11" id="KW-1133">Transmembrane helix</keyword>
<evidence type="ECO:0000256" key="1">
    <source>
        <dbReference type="ARBA" id="ARBA00000085"/>
    </source>
</evidence>
<dbReference type="Pfam" id="PF00512">
    <property type="entry name" value="HisKA"/>
    <property type="match status" value="1"/>
</dbReference>
<dbReference type="Proteomes" id="UP000187651">
    <property type="component" value="Unassembled WGS sequence"/>
</dbReference>
<dbReference type="Gene3D" id="3.30.565.10">
    <property type="entry name" value="Histidine kinase-like ATPase, C-terminal domain"/>
    <property type="match status" value="1"/>
</dbReference>
<dbReference type="PANTHER" id="PTHR45528:SF8">
    <property type="entry name" value="HISTIDINE KINASE"/>
    <property type="match status" value="1"/>
</dbReference>
<gene>
    <name evidence="13" type="ORF">SAMN05216544_0197</name>
</gene>
<dbReference type="InterPro" id="IPR050398">
    <property type="entry name" value="HssS/ArlS-like"/>
</dbReference>
<dbReference type="SMART" id="SM00387">
    <property type="entry name" value="HATPase_c"/>
    <property type="match status" value="1"/>
</dbReference>
<dbReference type="InterPro" id="IPR005467">
    <property type="entry name" value="His_kinase_dom"/>
</dbReference>
<evidence type="ECO:0000256" key="9">
    <source>
        <dbReference type="ARBA" id="ARBA00023012"/>
    </source>
</evidence>
<feature type="transmembrane region" description="Helical" evidence="11">
    <location>
        <begin position="33"/>
        <end position="52"/>
    </location>
</feature>
<feature type="domain" description="Histidine kinase" evidence="12">
    <location>
        <begin position="121"/>
        <end position="339"/>
    </location>
</feature>
<evidence type="ECO:0000313" key="14">
    <source>
        <dbReference type="Proteomes" id="UP000187651"/>
    </source>
</evidence>
<evidence type="ECO:0000256" key="6">
    <source>
        <dbReference type="ARBA" id="ARBA00022692"/>
    </source>
</evidence>
<keyword evidence="7 13" id="KW-0418">Kinase</keyword>
<keyword evidence="14" id="KW-1185">Reference proteome</keyword>
<evidence type="ECO:0000256" key="7">
    <source>
        <dbReference type="ARBA" id="ARBA00022777"/>
    </source>
</evidence>
<keyword evidence="5" id="KW-0808">Transferase</keyword>
<keyword evidence="9" id="KW-0902">Two-component regulatory system</keyword>
<dbReference type="CDD" id="cd00082">
    <property type="entry name" value="HisKA"/>
    <property type="match status" value="1"/>
</dbReference>
<dbReference type="InterPro" id="IPR003661">
    <property type="entry name" value="HisK_dim/P_dom"/>
</dbReference>
<dbReference type="GO" id="GO:0005886">
    <property type="term" value="C:plasma membrane"/>
    <property type="evidence" value="ECO:0007669"/>
    <property type="project" value="TreeGrafter"/>
</dbReference>
<protein>
    <recommendedName>
        <fullName evidence="3">histidine kinase</fullName>
        <ecNumber evidence="3">2.7.13.3</ecNumber>
    </recommendedName>
</protein>
<dbReference type="GO" id="GO:0000155">
    <property type="term" value="F:phosphorelay sensor kinase activity"/>
    <property type="evidence" value="ECO:0007669"/>
    <property type="project" value="InterPro"/>
</dbReference>
<dbReference type="SMART" id="SM00388">
    <property type="entry name" value="HisKA"/>
    <property type="match status" value="1"/>
</dbReference>
<dbReference type="Gene3D" id="1.10.287.130">
    <property type="match status" value="1"/>
</dbReference>
<dbReference type="InterPro" id="IPR004358">
    <property type="entry name" value="Sig_transdc_His_kin-like_C"/>
</dbReference>
<dbReference type="SUPFAM" id="SSF47384">
    <property type="entry name" value="Homodimeric domain of signal transducing histidine kinase"/>
    <property type="match status" value="1"/>
</dbReference>
<keyword evidence="6 11" id="KW-0812">Transmembrane</keyword>
<evidence type="ECO:0000256" key="10">
    <source>
        <dbReference type="ARBA" id="ARBA00023136"/>
    </source>
</evidence>
<dbReference type="SUPFAM" id="SSF55874">
    <property type="entry name" value="ATPase domain of HSP90 chaperone/DNA topoisomerase II/histidine kinase"/>
    <property type="match status" value="1"/>
</dbReference>
<evidence type="ECO:0000256" key="2">
    <source>
        <dbReference type="ARBA" id="ARBA00004141"/>
    </source>
</evidence>
<dbReference type="AlphaFoldDB" id="A0A1G9T3L0"/>
<reference evidence="14" key="1">
    <citation type="submission" date="2016-10" db="EMBL/GenBank/DDBJ databases">
        <authorList>
            <person name="Varghese N."/>
            <person name="Submissions S."/>
        </authorList>
    </citation>
    <scope>NUCLEOTIDE SEQUENCE [LARGE SCALE GENOMIC DNA]</scope>
    <source>
        <strain evidence="14">M83</strain>
    </source>
</reference>
<dbReference type="RefSeq" id="WP_074520501.1">
    <property type="nucleotide sequence ID" value="NZ_FNHZ01000001.1"/>
</dbReference>
<name>A0A1G9T3L0_9FIRM</name>
<comment type="subcellular location">
    <subcellularLocation>
        <location evidence="2">Membrane</location>
        <topology evidence="2">Multi-pass membrane protein</topology>
    </subcellularLocation>
</comment>
<dbReference type="PROSITE" id="PS50109">
    <property type="entry name" value="HIS_KIN"/>
    <property type="match status" value="1"/>
</dbReference>
<comment type="catalytic activity">
    <reaction evidence="1">
        <text>ATP + protein L-histidine = ADP + protein N-phospho-L-histidine.</text>
        <dbReference type="EC" id="2.7.13.3"/>
    </reaction>
</comment>
<keyword evidence="4" id="KW-0597">Phosphoprotein</keyword>
<dbReference type="PANTHER" id="PTHR45528">
    <property type="entry name" value="SENSOR HISTIDINE KINASE CPXA"/>
    <property type="match status" value="1"/>
</dbReference>
<dbReference type="InterPro" id="IPR036097">
    <property type="entry name" value="HisK_dim/P_sf"/>
</dbReference>
<dbReference type="InterPro" id="IPR003594">
    <property type="entry name" value="HATPase_dom"/>
</dbReference>
<organism evidence="13 14">
    <name type="scientific">Lachnospira pectinoschiza</name>
    <dbReference type="NCBI Taxonomy" id="28052"/>
    <lineage>
        <taxon>Bacteria</taxon>
        <taxon>Bacillati</taxon>
        <taxon>Bacillota</taxon>
        <taxon>Clostridia</taxon>
        <taxon>Lachnospirales</taxon>
        <taxon>Lachnospiraceae</taxon>
        <taxon>Lachnospira</taxon>
    </lineage>
</organism>
<dbReference type="PRINTS" id="PR00344">
    <property type="entry name" value="BCTRLSENSOR"/>
</dbReference>
<evidence type="ECO:0000256" key="5">
    <source>
        <dbReference type="ARBA" id="ARBA00022679"/>
    </source>
</evidence>
<dbReference type="Pfam" id="PF02518">
    <property type="entry name" value="HATPase_c"/>
    <property type="match status" value="1"/>
</dbReference>
<dbReference type="EC" id="2.7.13.3" evidence="3"/>
<evidence type="ECO:0000256" key="8">
    <source>
        <dbReference type="ARBA" id="ARBA00022989"/>
    </source>
</evidence>
<keyword evidence="10 11" id="KW-0472">Membrane</keyword>